<feature type="coiled-coil region" evidence="1">
    <location>
        <begin position="44"/>
        <end position="71"/>
    </location>
</feature>
<comment type="caution">
    <text evidence="2">The sequence shown here is derived from an EMBL/GenBank/DDBJ whole genome shotgun (WGS) entry which is preliminary data.</text>
</comment>
<accession>A0A819BHA6</accession>
<dbReference type="Proteomes" id="UP000663844">
    <property type="component" value="Unassembled WGS sequence"/>
</dbReference>
<sequence>MSSKLTDFQKLSTPERRTVKKDLALEIMKLYFIMQDMGNILQLNEQDTQRYQELQQQHNTLAKELYQYMKEDKTI</sequence>
<dbReference type="AlphaFoldDB" id="A0A819BHA6"/>
<gene>
    <name evidence="2" type="ORF">OXD698_LOCUS18017</name>
</gene>
<protein>
    <submittedName>
        <fullName evidence="2">Uncharacterized protein</fullName>
    </submittedName>
</protein>
<proteinExistence type="predicted"/>
<keyword evidence="1" id="KW-0175">Coiled coil</keyword>
<name>A0A819BHA6_9BILA</name>
<evidence type="ECO:0000313" key="3">
    <source>
        <dbReference type="Proteomes" id="UP000663844"/>
    </source>
</evidence>
<evidence type="ECO:0000313" key="2">
    <source>
        <dbReference type="EMBL" id="CAF3796893.1"/>
    </source>
</evidence>
<evidence type="ECO:0000256" key="1">
    <source>
        <dbReference type="SAM" id="Coils"/>
    </source>
</evidence>
<dbReference type="EMBL" id="CAJOAZ010001306">
    <property type="protein sequence ID" value="CAF3796893.1"/>
    <property type="molecule type" value="Genomic_DNA"/>
</dbReference>
<organism evidence="2 3">
    <name type="scientific">Adineta steineri</name>
    <dbReference type="NCBI Taxonomy" id="433720"/>
    <lineage>
        <taxon>Eukaryota</taxon>
        <taxon>Metazoa</taxon>
        <taxon>Spiralia</taxon>
        <taxon>Gnathifera</taxon>
        <taxon>Rotifera</taxon>
        <taxon>Eurotatoria</taxon>
        <taxon>Bdelloidea</taxon>
        <taxon>Adinetida</taxon>
        <taxon>Adinetidae</taxon>
        <taxon>Adineta</taxon>
    </lineage>
</organism>
<reference evidence="2" key="1">
    <citation type="submission" date="2021-02" db="EMBL/GenBank/DDBJ databases">
        <authorList>
            <person name="Nowell W R."/>
        </authorList>
    </citation>
    <scope>NUCLEOTIDE SEQUENCE</scope>
</reference>